<dbReference type="HOGENOM" id="CLU_3106810_0_0_1"/>
<accession>B0DWT4</accession>
<name>B0DWT4_LACBS</name>
<dbReference type="Proteomes" id="UP000001194">
    <property type="component" value="Unassembled WGS sequence"/>
</dbReference>
<dbReference type="RefSeq" id="XP_001888380.1">
    <property type="nucleotide sequence ID" value="XM_001888345.1"/>
</dbReference>
<evidence type="ECO:0000313" key="1">
    <source>
        <dbReference type="EMBL" id="EDR00985.1"/>
    </source>
</evidence>
<reference evidence="1 2" key="1">
    <citation type="journal article" date="2008" name="Nature">
        <title>The genome of Laccaria bicolor provides insights into mycorrhizal symbiosis.</title>
        <authorList>
            <person name="Martin F."/>
            <person name="Aerts A."/>
            <person name="Ahren D."/>
            <person name="Brun A."/>
            <person name="Danchin E.G.J."/>
            <person name="Duchaussoy F."/>
            <person name="Gibon J."/>
            <person name="Kohler A."/>
            <person name="Lindquist E."/>
            <person name="Pereda V."/>
            <person name="Salamov A."/>
            <person name="Shapiro H.J."/>
            <person name="Wuyts J."/>
            <person name="Blaudez D."/>
            <person name="Buee M."/>
            <person name="Brokstein P."/>
            <person name="Canbaeck B."/>
            <person name="Cohen D."/>
            <person name="Courty P.E."/>
            <person name="Coutinho P.M."/>
            <person name="Delaruelle C."/>
            <person name="Detter J.C."/>
            <person name="Deveau A."/>
            <person name="DiFazio S."/>
            <person name="Duplessis S."/>
            <person name="Fraissinet-Tachet L."/>
            <person name="Lucic E."/>
            <person name="Frey-Klett P."/>
            <person name="Fourrey C."/>
            <person name="Feussner I."/>
            <person name="Gay G."/>
            <person name="Grimwood J."/>
            <person name="Hoegger P.J."/>
            <person name="Jain P."/>
            <person name="Kilaru S."/>
            <person name="Labbe J."/>
            <person name="Lin Y.C."/>
            <person name="Legue V."/>
            <person name="Le Tacon F."/>
            <person name="Marmeisse R."/>
            <person name="Melayah D."/>
            <person name="Montanini B."/>
            <person name="Muratet M."/>
            <person name="Nehls U."/>
            <person name="Niculita-Hirzel H."/>
            <person name="Oudot-Le Secq M.P."/>
            <person name="Peter M."/>
            <person name="Quesneville H."/>
            <person name="Rajashekar B."/>
            <person name="Reich M."/>
            <person name="Rouhier N."/>
            <person name="Schmutz J."/>
            <person name="Yin T."/>
            <person name="Chalot M."/>
            <person name="Henrissat B."/>
            <person name="Kuees U."/>
            <person name="Lucas S."/>
            <person name="Van de Peer Y."/>
            <person name="Podila G.K."/>
            <person name="Polle A."/>
            <person name="Pukkila P.J."/>
            <person name="Richardson P.M."/>
            <person name="Rouze P."/>
            <person name="Sanders I.R."/>
            <person name="Stajich J.E."/>
            <person name="Tunlid A."/>
            <person name="Tuskan G."/>
            <person name="Grigoriev I.V."/>
        </authorList>
    </citation>
    <scope>NUCLEOTIDE SEQUENCE [LARGE SCALE GENOMIC DNA]</scope>
    <source>
        <strain evidence="2">S238N-H82 / ATCC MYA-4686</strain>
    </source>
</reference>
<gene>
    <name evidence="1" type="ORF">LACBIDRAFT_312723</name>
</gene>
<dbReference type="KEGG" id="lbc:LACBIDRAFT_312723"/>
<dbReference type="InParanoid" id="B0DWT4"/>
<dbReference type="GeneID" id="6084024"/>
<keyword evidence="2" id="KW-1185">Reference proteome</keyword>
<protein>
    <submittedName>
        <fullName evidence="1">Predicted protein</fullName>
    </submittedName>
</protein>
<organism evidence="2">
    <name type="scientific">Laccaria bicolor (strain S238N-H82 / ATCC MYA-4686)</name>
    <name type="common">Bicoloured deceiver</name>
    <name type="synonym">Laccaria laccata var. bicolor</name>
    <dbReference type="NCBI Taxonomy" id="486041"/>
    <lineage>
        <taxon>Eukaryota</taxon>
        <taxon>Fungi</taxon>
        <taxon>Dikarya</taxon>
        <taxon>Basidiomycota</taxon>
        <taxon>Agaricomycotina</taxon>
        <taxon>Agaricomycetes</taxon>
        <taxon>Agaricomycetidae</taxon>
        <taxon>Agaricales</taxon>
        <taxon>Agaricineae</taxon>
        <taxon>Hydnangiaceae</taxon>
        <taxon>Laccaria</taxon>
    </lineage>
</organism>
<sequence length="51" mass="5836">MFLDPIITSINARHSFPHSFYFKINPDDTSLPLCLVAISLVVLYSHNKFLV</sequence>
<proteinExistence type="predicted"/>
<dbReference type="EMBL" id="DS547144">
    <property type="protein sequence ID" value="EDR00985.1"/>
    <property type="molecule type" value="Genomic_DNA"/>
</dbReference>
<evidence type="ECO:0000313" key="2">
    <source>
        <dbReference type="Proteomes" id="UP000001194"/>
    </source>
</evidence>
<dbReference type="AlphaFoldDB" id="B0DWT4"/>